<dbReference type="PANTHER" id="PTHR43133">
    <property type="entry name" value="RNA POLYMERASE ECF-TYPE SIGMA FACTO"/>
    <property type="match status" value="1"/>
</dbReference>
<dbReference type="InterPro" id="IPR039425">
    <property type="entry name" value="RNA_pol_sigma-70-like"/>
</dbReference>
<dbReference type="SUPFAM" id="SSF88659">
    <property type="entry name" value="Sigma3 and sigma4 domains of RNA polymerase sigma factors"/>
    <property type="match status" value="1"/>
</dbReference>
<dbReference type="RefSeq" id="WP_081197644.1">
    <property type="nucleotide sequence ID" value="NZ_FOCZ01000011.1"/>
</dbReference>
<evidence type="ECO:0000256" key="4">
    <source>
        <dbReference type="ARBA" id="ARBA00023163"/>
    </source>
</evidence>
<dbReference type="InterPro" id="IPR013249">
    <property type="entry name" value="RNA_pol_sigma70_r4_t2"/>
</dbReference>
<evidence type="ECO:0000313" key="7">
    <source>
        <dbReference type="EMBL" id="OQP54334.1"/>
    </source>
</evidence>
<gene>
    <name evidence="7" type="ORF">A4H97_22895</name>
</gene>
<comment type="caution">
    <text evidence="7">The sequence shown here is derived from an EMBL/GenBank/DDBJ whole genome shotgun (WGS) entry which is preliminary data.</text>
</comment>
<evidence type="ECO:0000313" key="8">
    <source>
        <dbReference type="Proteomes" id="UP000192610"/>
    </source>
</evidence>
<accession>A0A1V9F7J2</accession>
<feature type="domain" description="RNA polymerase sigma-70 region 2" evidence="5">
    <location>
        <begin position="25"/>
        <end position="91"/>
    </location>
</feature>
<dbReference type="Pfam" id="PF04542">
    <property type="entry name" value="Sigma70_r2"/>
    <property type="match status" value="1"/>
</dbReference>
<reference evidence="8" key="1">
    <citation type="submission" date="2016-04" db="EMBL/GenBank/DDBJ databases">
        <authorList>
            <person name="Chen L."/>
            <person name="Zhuang W."/>
            <person name="Wang G."/>
        </authorList>
    </citation>
    <scope>NUCLEOTIDE SEQUENCE [LARGE SCALE GENOMIC DNA]</scope>
    <source>
        <strain evidence="8">17621</strain>
    </source>
</reference>
<dbReference type="NCBIfam" id="TIGR02937">
    <property type="entry name" value="sigma70-ECF"/>
    <property type="match status" value="1"/>
</dbReference>
<dbReference type="InterPro" id="IPR036388">
    <property type="entry name" value="WH-like_DNA-bd_sf"/>
</dbReference>
<dbReference type="SUPFAM" id="SSF88946">
    <property type="entry name" value="Sigma2 domain of RNA polymerase sigma factors"/>
    <property type="match status" value="1"/>
</dbReference>
<dbReference type="InterPro" id="IPR013325">
    <property type="entry name" value="RNA_pol_sigma_r2"/>
</dbReference>
<dbReference type="InterPro" id="IPR014284">
    <property type="entry name" value="RNA_pol_sigma-70_dom"/>
</dbReference>
<comment type="similarity">
    <text evidence="1">Belongs to the sigma-70 factor family. ECF subfamily.</text>
</comment>
<dbReference type="STRING" id="354355.SAMN05660816_05130"/>
<dbReference type="GO" id="GO:0003677">
    <property type="term" value="F:DNA binding"/>
    <property type="evidence" value="ECO:0007669"/>
    <property type="project" value="InterPro"/>
</dbReference>
<keyword evidence="8" id="KW-1185">Reference proteome</keyword>
<protein>
    <recommendedName>
        <fullName evidence="9">RNA polymerase sigma factor 70 region 4 type 2 domain-containing protein</fullName>
    </recommendedName>
</protein>
<proteinExistence type="inferred from homology"/>
<evidence type="ECO:0008006" key="9">
    <source>
        <dbReference type="Google" id="ProtNLM"/>
    </source>
</evidence>
<dbReference type="GO" id="GO:0006352">
    <property type="term" value="P:DNA-templated transcription initiation"/>
    <property type="evidence" value="ECO:0007669"/>
    <property type="project" value="InterPro"/>
</dbReference>
<dbReference type="OrthoDB" id="672894at2"/>
<keyword evidence="3" id="KW-0731">Sigma factor</keyword>
<sequence>MKETLDSQTFNDFREGKEKAFELVFRMYQPRLMAFAYRFIKDQTIGEDIINDAFIDLFKDCWRFNDEHHLKNSLYVRVRHRCLNYLTQMRRRAYKMVELVENFPDDLLKVNPDIIMVELVEAIHLAIESLPDDCKKIFKMLVFDGLEPQEVADKLNKSVSNIYMQKSIARNVLRLKFPEGLFIITLLLRLITTLLLKYF</sequence>
<evidence type="ECO:0000259" key="6">
    <source>
        <dbReference type="Pfam" id="PF08281"/>
    </source>
</evidence>
<evidence type="ECO:0000256" key="1">
    <source>
        <dbReference type="ARBA" id="ARBA00010641"/>
    </source>
</evidence>
<evidence type="ECO:0000256" key="2">
    <source>
        <dbReference type="ARBA" id="ARBA00023015"/>
    </source>
</evidence>
<dbReference type="Proteomes" id="UP000192610">
    <property type="component" value="Unassembled WGS sequence"/>
</dbReference>
<organism evidence="7 8">
    <name type="scientific">Niastella yeongjuensis</name>
    <dbReference type="NCBI Taxonomy" id="354355"/>
    <lineage>
        <taxon>Bacteria</taxon>
        <taxon>Pseudomonadati</taxon>
        <taxon>Bacteroidota</taxon>
        <taxon>Chitinophagia</taxon>
        <taxon>Chitinophagales</taxon>
        <taxon>Chitinophagaceae</taxon>
        <taxon>Niastella</taxon>
    </lineage>
</organism>
<dbReference type="Pfam" id="PF08281">
    <property type="entry name" value="Sigma70_r4_2"/>
    <property type="match status" value="1"/>
</dbReference>
<dbReference type="Gene3D" id="1.10.10.10">
    <property type="entry name" value="Winged helix-like DNA-binding domain superfamily/Winged helix DNA-binding domain"/>
    <property type="match status" value="1"/>
</dbReference>
<evidence type="ECO:0000256" key="3">
    <source>
        <dbReference type="ARBA" id="ARBA00023082"/>
    </source>
</evidence>
<dbReference type="InterPro" id="IPR007627">
    <property type="entry name" value="RNA_pol_sigma70_r2"/>
</dbReference>
<keyword evidence="4" id="KW-0804">Transcription</keyword>
<dbReference type="GO" id="GO:0016987">
    <property type="term" value="F:sigma factor activity"/>
    <property type="evidence" value="ECO:0007669"/>
    <property type="project" value="UniProtKB-KW"/>
</dbReference>
<keyword evidence="2" id="KW-0805">Transcription regulation</keyword>
<dbReference type="EMBL" id="LVXG01000004">
    <property type="protein sequence ID" value="OQP54334.1"/>
    <property type="molecule type" value="Genomic_DNA"/>
</dbReference>
<name>A0A1V9F7J2_9BACT</name>
<dbReference type="Gene3D" id="1.10.1740.10">
    <property type="match status" value="1"/>
</dbReference>
<evidence type="ECO:0000259" key="5">
    <source>
        <dbReference type="Pfam" id="PF04542"/>
    </source>
</evidence>
<dbReference type="AlphaFoldDB" id="A0A1V9F7J2"/>
<dbReference type="PANTHER" id="PTHR43133:SF46">
    <property type="entry name" value="RNA POLYMERASE SIGMA-70 FACTOR ECF SUBFAMILY"/>
    <property type="match status" value="1"/>
</dbReference>
<dbReference type="InterPro" id="IPR013324">
    <property type="entry name" value="RNA_pol_sigma_r3/r4-like"/>
</dbReference>
<feature type="domain" description="RNA polymerase sigma factor 70 region 4 type 2" evidence="6">
    <location>
        <begin position="121"/>
        <end position="165"/>
    </location>
</feature>